<keyword evidence="8" id="KW-1185">Reference proteome</keyword>
<feature type="transmembrane region" description="Helical" evidence="6">
    <location>
        <begin position="45"/>
        <end position="63"/>
    </location>
</feature>
<comment type="caution">
    <text evidence="7">The sequence shown here is derived from an EMBL/GenBank/DDBJ whole genome shotgun (WGS) entry which is preliminary data.</text>
</comment>
<organism evidence="7 8">
    <name type="scientific">Mycena citricolor</name>
    <dbReference type="NCBI Taxonomy" id="2018698"/>
    <lineage>
        <taxon>Eukaryota</taxon>
        <taxon>Fungi</taxon>
        <taxon>Dikarya</taxon>
        <taxon>Basidiomycota</taxon>
        <taxon>Agaricomycotina</taxon>
        <taxon>Agaricomycetes</taxon>
        <taxon>Agaricomycetidae</taxon>
        <taxon>Agaricales</taxon>
        <taxon>Marasmiineae</taxon>
        <taxon>Mycenaceae</taxon>
        <taxon>Mycena</taxon>
    </lineage>
</organism>
<evidence type="ECO:0000256" key="3">
    <source>
        <dbReference type="ARBA" id="ARBA00022692"/>
    </source>
</evidence>
<dbReference type="EMBL" id="CAVNYO010000453">
    <property type="protein sequence ID" value="CAK5282389.1"/>
    <property type="molecule type" value="Genomic_DNA"/>
</dbReference>
<name>A0AAD2HUA4_9AGAR</name>
<dbReference type="GO" id="GO:0016020">
    <property type="term" value="C:membrane"/>
    <property type="evidence" value="ECO:0007669"/>
    <property type="project" value="UniProtKB-SubCell"/>
</dbReference>
<proteinExistence type="predicted"/>
<keyword evidence="4 6" id="KW-1133">Transmembrane helix</keyword>
<protein>
    <submittedName>
        <fullName evidence="7">Uncharacterized protein</fullName>
    </submittedName>
</protein>
<feature type="transmembrane region" description="Helical" evidence="6">
    <location>
        <begin position="20"/>
        <end position="39"/>
    </location>
</feature>
<comment type="subcellular location">
    <subcellularLocation>
        <location evidence="1">Membrane</location>
        <topology evidence="1">Multi-pass membrane protein</topology>
    </subcellularLocation>
</comment>
<sequence length="158" mass="17438">MPQLVRALLRRPTLSDRLAVFYVIASLLGSLSTFFAYGLSKLDGTLGVSGWAWIFVSLLVHPLPRVPAPQLSVQIIEGGLTMAFGLLAWVSLPGFPHEKNGFLSPEETAYVLDTLERDRGDTIPDVLTWKKFVDAFNWLTLAYSLMFLCSTLSAYANG</sequence>
<feature type="transmembrane region" description="Helical" evidence="6">
    <location>
        <begin position="75"/>
        <end position="95"/>
    </location>
</feature>
<dbReference type="AlphaFoldDB" id="A0AAD2HUA4"/>
<keyword evidence="5 6" id="KW-0472">Membrane</keyword>
<evidence type="ECO:0000256" key="4">
    <source>
        <dbReference type="ARBA" id="ARBA00022989"/>
    </source>
</evidence>
<feature type="non-terminal residue" evidence="7">
    <location>
        <position position="158"/>
    </location>
</feature>
<keyword evidence="2" id="KW-0813">Transport</keyword>
<dbReference type="PANTHER" id="PTHR43791">
    <property type="entry name" value="PERMEASE-RELATED"/>
    <property type="match status" value="1"/>
</dbReference>
<feature type="transmembrane region" description="Helical" evidence="6">
    <location>
        <begin position="135"/>
        <end position="156"/>
    </location>
</feature>
<evidence type="ECO:0000256" key="2">
    <source>
        <dbReference type="ARBA" id="ARBA00022448"/>
    </source>
</evidence>
<evidence type="ECO:0000256" key="1">
    <source>
        <dbReference type="ARBA" id="ARBA00004141"/>
    </source>
</evidence>
<keyword evidence="3 6" id="KW-0812">Transmembrane</keyword>
<dbReference type="PANTHER" id="PTHR43791:SF3">
    <property type="entry name" value="MAJOR FACILITATOR SUPERFAMILY (MFS) PROFILE DOMAIN-CONTAINING PROTEIN"/>
    <property type="match status" value="1"/>
</dbReference>
<accession>A0AAD2HUA4</accession>
<dbReference type="GO" id="GO:0022857">
    <property type="term" value="F:transmembrane transporter activity"/>
    <property type="evidence" value="ECO:0007669"/>
    <property type="project" value="TreeGrafter"/>
</dbReference>
<evidence type="ECO:0000256" key="5">
    <source>
        <dbReference type="ARBA" id="ARBA00023136"/>
    </source>
</evidence>
<dbReference type="Proteomes" id="UP001295794">
    <property type="component" value="Unassembled WGS sequence"/>
</dbReference>
<evidence type="ECO:0000256" key="6">
    <source>
        <dbReference type="SAM" id="Phobius"/>
    </source>
</evidence>
<evidence type="ECO:0000313" key="8">
    <source>
        <dbReference type="Proteomes" id="UP001295794"/>
    </source>
</evidence>
<reference evidence="7" key="1">
    <citation type="submission" date="2023-11" db="EMBL/GenBank/DDBJ databases">
        <authorList>
            <person name="De Vega J J."/>
            <person name="De Vega J J."/>
        </authorList>
    </citation>
    <scope>NUCLEOTIDE SEQUENCE</scope>
</reference>
<gene>
    <name evidence="7" type="ORF">MYCIT1_LOCUS34101</name>
</gene>
<evidence type="ECO:0000313" key="7">
    <source>
        <dbReference type="EMBL" id="CAK5282389.1"/>
    </source>
</evidence>